<name>A0AAX6GNC6_IRIPA</name>
<protein>
    <submittedName>
        <fullName evidence="3">Uncharacterized protein</fullName>
    </submittedName>
</protein>
<proteinExistence type="predicted"/>
<dbReference type="AlphaFoldDB" id="A0AAX6GNC6"/>
<dbReference type="PANTHER" id="PTHR35490">
    <property type="entry name" value="BACTERIOPHAGE N4 ADSORPTION B PROTEIN"/>
    <property type="match status" value="1"/>
</dbReference>
<evidence type="ECO:0000313" key="3">
    <source>
        <dbReference type="EMBL" id="KAJ6829778.1"/>
    </source>
</evidence>
<feature type="transmembrane region" description="Helical" evidence="2">
    <location>
        <begin position="264"/>
        <end position="285"/>
    </location>
</feature>
<gene>
    <name evidence="3" type="ORF">M6B38_355575</name>
</gene>
<evidence type="ECO:0000313" key="4">
    <source>
        <dbReference type="Proteomes" id="UP001140949"/>
    </source>
</evidence>
<comment type="caution">
    <text evidence="3">The sequence shown here is derived from an EMBL/GenBank/DDBJ whole genome shotgun (WGS) entry which is preliminary data.</text>
</comment>
<reference evidence="3" key="1">
    <citation type="journal article" date="2023" name="GigaByte">
        <title>Genome assembly of the bearded iris, Iris pallida Lam.</title>
        <authorList>
            <person name="Bruccoleri R.E."/>
            <person name="Oakeley E.J."/>
            <person name="Faust A.M.E."/>
            <person name="Altorfer M."/>
            <person name="Dessus-Babus S."/>
            <person name="Burckhardt D."/>
            <person name="Oertli M."/>
            <person name="Naumann U."/>
            <person name="Petersen F."/>
            <person name="Wong J."/>
        </authorList>
    </citation>
    <scope>NUCLEOTIDE SEQUENCE</scope>
    <source>
        <strain evidence="3">GSM-AAB239-AS_SAM_17_03QT</strain>
    </source>
</reference>
<evidence type="ECO:0000256" key="1">
    <source>
        <dbReference type="SAM" id="MobiDB-lite"/>
    </source>
</evidence>
<dbReference type="Proteomes" id="UP001140949">
    <property type="component" value="Unassembled WGS sequence"/>
</dbReference>
<keyword evidence="2" id="KW-0812">Transmembrane</keyword>
<keyword evidence="2" id="KW-0472">Membrane</keyword>
<organism evidence="3 4">
    <name type="scientific">Iris pallida</name>
    <name type="common">Sweet iris</name>
    <dbReference type="NCBI Taxonomy" id="29817"/>
    <lineage>
        <taxon>Eukaryota</taxon>
        <taxon>Viridiplantae</taxon>
        <taxon>Streptophyta</taxon>
        <taxon>Embryophyta</taxon>
        <taxon>Tracheophyta</taxon>
        <taxon>Spermatophyta</taxon>
        <taxon>Magnoliopsida</taxon>
        <taxon>Liliopsida</taxon>
        <taxon>Asparagales</taxon>
        <taxon>Iridaceae</taxon>
        <taxon>Iridoideae</taxon>
        <taxon>Irideae</taxon>
        <taxon>Iris</taxon>
    </lineage>
</organism>
<accession>A0AAX6GNC6</accession>
<feature type="compositionally biased region" description="Acidic residues" evidence="1">
    <location>
        <begin position="39"/>
        <end position="51"/>
    </location>
</feature>
<dbReference type="PANTHER" id="PTHR35490:SF3">
    <property type="entry name" value="(WILD MALAYSIAN BANANA) HYPOTHETICAL PROTEIN"/>
    <property type="match status" value="1"/>
</dbReference>
<keyword evidence="2" id="KW-1133">Transmembrane helix</keyword>
<evidence type="ECO:0000256" key="2">
    <source>
        <dbReference type="SAM" id="Phobius"/>
    </source>
</evidence>
<feature type="region of interest" description="Disordered" evidence="1">
    <location>
        <begin position="1"/>
        <end position="98"/>
    </location>
</feature>
<keyword evidence="4" id="KW-1185">Reference proteome</keyword>
<dbReference type="EMBL" id="JANAVB010018197">
    <property type="protein sequence ID" value="KAJ6829778.1"/>
    <property type="molecule type" value="Genomic_DNA"/>
</dbReference>
<reference evidence="3" key="2">
    <citation type="submission" date="2023-04" db="EMBL/GenBank/DDBJ databases">
        <authorList>
            <person name="Bruccoleri R.E."/>
            <person name="Oakeley E.J."/>
            <person name="Faust A.-M."/>
            <person name="Dessus-Babus S."/>
            <person name="Altorfer M."/>
            <person name="Burckhardt D."/>
            <person name="Oertli M."/>
            <person name="Naumann U."/>
            <person name="Petersen F."/>
            <person name="Wong J."/>
        </authorList>
    </citation>
    <scope>NUCLEOTIDE SEQUENCE</scope>
    <source>
        <strain evidence="3">GSM-AAB239-AS_SAM_17_03QT</strain>
        <tissue evidence="3">Leaf</tissue>
    </source>
</reference>
<sequence length="317" mass="35204">MPTMTSAALKSFLMEPSRRSLSTKEKKKPAAPAVGSKPEEEEEEEEEDDDFLQPHESMSVASSCFSDSEDRSGSLCGIDGGGRGRRGSGSVSGHSEYYDAPEDLLSDGSFPYSSPSFSTSSKRELQALRCNLIEEVERRKKIEGDLLHIHKQWERVAQCLFQLRLAYPETKDSGNVKLMPDPAGLCQEIVVTRFVCDAVEKGLARAEAESVAEEILESKDREISRLRDRLHYHEAVNYEISQRNQEAAELTPQRHMKRRTRQRLIWGCVGLSITIGASLLSYSYFPHSSKNTLPTSSLDASSLSSATAVETEGCCND</sequence>